<proteinExistence type="predicted"/>
<organism evidence="1 2">
    <name type="scientific">Hyaloscypha hepaticicola</name>
    <dbReference type="NCBI Taxonomy" id="2082293"/>
    <lineage>
        <taxon>Eukaryota</taxon>
        <taxon>Fungi</taxon>
        <taxon>Dikarya</taxon>
        <taxon>Ascomycota</taxon>
        <taxon>Pezizomycotina</taxon>
        <taxon>Leotiomycetes</taxon>
        <taxon>Helotiales</taxon>
        <taxon>Hyaloscyphaceae</taxon>
        <taxon>Hyaloscypha</taxon>
    </lineage>
</organism>
<protein>
    <submittedName>
        <fullName evidence="1">Uncharacterized protein</fullName>
    </submittedName>
</protein>
<reference evidence="1 2" key="1">
    <citation type="submission" date="2016-05" db="EMBL/GenBank/DDBJ databases">
        <title>A degradative enzymes factory behind the ericoid mycorrhizal symbiosis.</title>
        <authorList>
            <consortium name="DOE Joint Genome Institute"/>
            <person name="Martino E."/>
            <person name="Morin E."/>
            <person name="Grelet G."/>
            <person name="Kuo A."/>
            <person name="Kohler A."/>
            <person name="Daghino S."/>
            <person name="Barry K."/>
            <person name="Choi C."/>
            <person name="Cichocki N."/>
            <person name="Clum A."/>
            <person name="Copeland A."/>
            <person name="Hainaut M."/>
            <person name="Haridas S."/>
            <person name="Labutti K."/>
            <person name="Lindquist E."/>
            <person name="Lipzen A."/>
            <person name="Khouja H.-R."/>
            <person name="Murat C."/>
            <person name="Ohm R."/>
            <person name="Olson A."/>
            <person name="Spatafora J."/>
            <person name="Veneault-Fourrey C."/>
            <person name="Henrissat B."/>
            <person name="Grigoriev I."/>
            <person name="Martin F."/>
            <person name="Perotto S."/>
        </authorList>
    </citation>
    <scope>NUCLEOTIDE SEQUENCE [LARGE SCALE GENOMIC DNA]</scope>
    <source>
        <strain evidence="1 2">UAMH 7357</strain>
    </source>
</reference>
<gene>
    <name evidence="1" type="ORF">NA56DRAFT_645495</name>
</gene>
<sequence>MSSISDTPMEEMIFLDLSSAEELIKIRNSPEFENFTSELATQFPVSSTTSSSPSVSAMIGIDVTPEQLFLTFEGLTLVFSISQVKDIVFAGKTPTEDAARMYVMANPTIVNGMEYLHNLVQIRNQKMAVWDELSTETEDELSTEYEDSETEDETLDTLSEPFCVGNSSLQKVTSFTAKLRAIQKNCASNTSKKTASRTSKKVTFEEEAMYDSTHEEVATAKASEVAAVSADK</sequence>
<dbReference type="EMBL" id="KZ613480">
    <property type="protein sequence ID" value="PMD21685.1"/>
    <property type="molecule type" value="Genomic_DNA"/>
</dbReference>
<dbReference type="AlphaFoldDB" id="A0A2J6Q5X6"/>
<dbReference type="Proteomes" id="UP000235672">
    <property type="component" value="Unassembled WGS sequence"/>
</dbReference>
<evidence type="ECO:0000313" key="2">
    <source>
        <dbReference type="Proteomes" id="UP000235672"/>
    </source>
</evidence>
<name>A0A2J6Q5X6_9HELO</name>
<keyword evidence="2" id="KW-1185">Reference proteome</keyword>
<accession>A0A2J6Q5X6</accession>
<evidence type="ECO:0000313" key="1">
    <source>
        <dbReference type="EMBL" id="PMD21685.1"/>
    </source>
</evidence>